<comment type="caution">
    <text evidence="4">The sequence shown here is derived from an EMBL/GenBank/DDBJ whole genome shotgun (WGS) entry which is preliminary data.</text>
</comment>
<organism evidence="4 5">
    <name type="scientific">Dictyobacter aurantiacus</name>
    <dbReference type="NCBI Taxonomy" id="1936993"/>
    <lineage>
        <taxon>Bacteria</taxon>
        <taxon>Bacillati</taxon>
        <taxon>Chloroflexota</taxon>
        <taxon>Ktedonobacteria</taxon>
        <taxon>Ktedonobacterales</taxon>
        <taxon>Dictyobacteraceae</taxon>
        <taxon>Dictyobacter</taxon>
    </lineage>
</organism>
<protein>
    <submittedName>
        <fullName evidence="4">Pyridine nucleotide-disulfide oxidoreductase</fullName>
    </submittedName>
</protein>
<sequence length="303" mass="33509">MFDVIIIGAGPAGLSAALMLGRCCRSVLVCDNGQPRNIVSHAMHGFLTCDGMVPAEFRRLGQEQLQKYTNVEIRSTTAIDARRTDDLFTVTLGDGSIHTARALLLATGLKDVTPSIEGFRRYYGAGVFSCPYCDAWEVRDQPLAVLSQRAGGEALAFQLLQWSRDIVLCTNGPHQLNSETLALLNQHNIQIYETPIARLEGSEQCFERIVFTDGSTLARAALFFQVQHVRRLELLDKLGCSLPDTYQQPIAPGIYLAGDVYRTRWVSGAVADGVELAVMINIELQKEELVRSYQTLKAFNRAI</sequence>
<reference evidence="5" key="1">
    <citation type="submission" date="2018-12" db="EMBL/GenBank/DDBJ databases">
        <title>Tengunoibacter tsumagoiensis gen. nov., sp. nov., Dictyobacter kobayashii sp. nov., D. alpinus sp. nov., and D. joshuensis sp. nov. and description of Dictyobacteraceae fam. nov. within the order Ktedonobacterales isolated from Tengu-no-mugimeshi.</title>
        <authorList>
            <person name="Wang C.M."/>
            <person name="Zheng Y."/>
            <person name="Sakai Y."/>
            <person name="Toyoda A."/>
            <person name="Minakuchi Y."/>
            <person name="Abe K."/>
            <person name="Yokota A."/>
            <person name="Yabe S."/>
        </authorList>
    </citation>
    <scope>NUCLEOTIDE SEQUENCE [LARGE SCALE GENOMIC DNA]</scope>
    <source>
        <strain evidence="5">S-27</strain>
    </source>
</reference>
<dbReference type="InterPro" id="IPR023753">
    <property type="entry name" value="FAD/NAD-binding_dom"/>
</dbReference>
<dbReference type="RefSeq" id="WP_160146237.1">
    <property type="nucleotide sequence ID" value="NZ_BIFQ01000002.1"/>
</dbReference>
<proteinExistence type="predicted"/>
<dbReference type="Gene3D" id="3.50.50.60">
    <property type="entry name" value="FAD/NAD(P)-binding domain"/>
    <property type="match status" value="2"/>
</dbReference>
<dbReference type="EMBL" id="BIFQ01000002">
    <property type="protein sequence ID" value="GCE09004.1"/>
    <property type="molecule type" value="Genomic_DNA"/>
</dbReference>
<keyword evidence="2" id="KW-0560">Oxidoreductase</keyword>
<evidence type="ECO:0000259" key="3">
    <source>
        <dbReference type="Pfam" id="PF07992"/>
    </source>
</evidence>
<dbReference type="InterPro" id="IPR050097">
    <property type="entry name" value="Ferredoxin-NADP_redctase_2"/>
</dbReference>
<evidence type="ECO:0000256" key="1">
    <source>
        <dbReference type="ARBA" id="ARBA00022630"/>
    </source>
</evidence>
<evidence type="ECO:0000313" key="4">
    <source>
        <dbReference type="EMBL" id="GCE09004.1"/>
    </source>
</evidence>
<dbReference type="PANTHER" id="PTHR48105">
    <property type="entry name" value="THIOREDOXIN REDUCTASE 1-RELATED-RELATED"/>
    <property type="match status" value="1"/>
</dbReference>
<dbReference type="InterPro" id="IPR036188">
    <property type="entry name" value="FAD/NAD-bd_sf"/>
</dbReference>
<dbReference type="GO" id="GO:0016491">
    <property type="term" value="F:oxidoreductase activity"/>
    <property type="evidence" value="ECO:0007669"/>
    <property type="project" value="UniProtKB-KW"/>
</dbReference>
<dbReference type="PRINTS" id="PR00469">
    <property type="entry name" value="PNDRDTASEII"/>
</dbReference>
<dbReference type="SUPFAM" id="SSF51905">
    <property type="entry name" value="FAD/NAD(P)-binding domain"/>
    <property type="match status" value="1"/>
</dbReference>
<evidence type="ECO:0000313" key="5">
    <source>
        <dbReference type="Proteomes" id="UP000287224"/>
    </source>
</evidence>
<accession>A0A401ZQE4</accession>
<gene>
    <name evidence="4" type="ORF">KDAU_63330</name>
</gene>
<keyword evidence="1" id="KW-0285">Flavoprotein</keyword>
<dbReference type="PRINTS" id="PR00368">
    <property type="entry name" value="FADPNR"/>
</dbReference>
<evidence type="ECO:0000256" key="2">
    <source>
        <dbReference type="ARBA" id="ARBA00023002"/>
    </source>
</evidence>
<dbReference type="AlphaFoldDB" id="A0A401ZQE4"/>
<dbReference type="Proteomes" id="UP000287224">
    <property type="component" value="Unassembled WGS sequence"/>
</dbReference>
<dbReference type="OrthoDB" id="9806179at2"/>
<keyword evidence="5" id="KW-1185">Reference proteome</keyword>
<feature type="domain" description="FAD/NAD(P)-binding" evidence="3">
    <location>
        <begin position="2"/>
        <end position="266"/>
    </location>
</feature>
<name>A0A401ZQE4_9CHLR</name>
<dbReference type="Pfam" id="PF07992">
    <property type="entry name" value="Pyr_redox_2"/>
    <property type="match status" value="1"/>
</dbReference>